<dbReference type="OMA" id="VIGCDSV"/>
<organism evidence="3 4">
    <name type="scientific">Lucilia cuprina</name>
    <name type="common">Green bottle fly</name>
    <name type="synonym">Australian sheep blowfly</name>
    <dbReference type="NCBI Taxonomy" id="7375"/>
    <lineage>
        <taxon>Eukaryota</taxon>
        <taxon>Metazoa</taxon>
        <taxon>Ecdysozoa</taxon>
        <taxon>Arthropoda</taxon>
        <taxon>Hexapoda</taxon>
        <taxon>Insecta</taxon>
        <taxon>Pterygota</taxon>
        <taxon>Neoptera</taxon>
        <taxon>Endopterygota</taxon>
        <taxon>Diptera</taxon>
        <taxon>Brachycera</taxon>
        <taxon>Muscomorpha</taxon>
        <taxon>Oestroidea</taxon>
        <taxon>Calliphoridae</taxon>
        <taxon>Luciliinae</taxon>
        <taxon>Lucilia</taxon>
    </lineage>
</organism>
<reference evidence="3 4" key="1">
    <citation type="journal article" date="2015" name="Nat. Commun.">
        <title>Lucilia cuprina genome unlocks parasitic fly biology to underpin future interventions.</title>
        <authorList>
            <person name="Anstead C.A."/>
            <person name="Korhonen P.K."/>
            <person name="Young N.D."/>
            <person name="Hall R.S."/>
            <person name="Jex A.R."/>
            <person name="Murali S.C."/>
            <person name="Hughes D.S."/>
            <person name="Lee S.F."/>
            <person name="Perry T."/>
            <person name="Stroehlein A.J."/>
            <person name="Ansell B.R."/>
            <person name="Breugelmans B."/>
            <person name="Hofmann A."/>
            <person name="Qu J."/>
            <person name="Dugan S."/>
            <person name="Lee S.L."/>
            <person name="Chao H."/>
            <person name="Dinh H."/>
            <person name="Han Y."/>
            <person name="Doddapaneni H.V."/>
            <person name="Worley K.C."/>
            <person name="Muzny D.M."/>
            <person name="Ioannidis P."/>
            <person name="Waterhouse R.M."/>
            <person name="Zdobnov E.M."/>
            <person name="James P.J."/>
            <person name="Bagnall N.H."/>
            <person name="Kotze A.C."/>
            <person name="Gibbs R.A."/>
            <person name="Richards S."/>
            <person name="Batterham P."/>
            <person name="Gasser R.B."/>
        </authorList>
    </citation>
    <scope>NUCLEOTIDE SEQUENCE [LARGE SCALE GENOMIC DNA]</scope>
    <source>
        <strain evidence="3 4">LS</strain>
        <tissue evidence="3">Full body</tissue>
    </source>
</reference>
<dbReference type="STRING" id="7375.A0A0L0BVG0"/>
<dbReference type="NCBIfam" id="TIGR00172">
    <property type="entry name" value="maf"/>
    <property type="match status" value="1"/>
</dbReference>
<dbReference type="PANTHER" id="PTHR43213">
    <property type="entry name" value="BIFUNCTIONAL DTTP/UTP PYROPHOSPHATASE/METHYLTRANSFERASE PROTEIN-RELATED"/>
    <property type="match status" value="1"/>
</dbReference>
<gene>
    <name evidence="3" type="ORF">FF38_11324</name>
</gene>
<dbReference type="Pfam" id="PF02545">
    <property type="entry name" value="Maf"/>
    <property type="match status" value="1"/>
</dbReference>
<accession>A0A0L0BVG0</accession>
<dbReference type="HAMAP" id="MF_00528">
    <property type="entry name" value="Maf"/>
    <property type="match status" value="1"/>
</dbReference>
<comment type="cofactor">
    <cofactor evidence="1">
        <name>a divalent metal cation</name>
        <dbReference type="ChEBI" id="CHEBI:60240"/>
    </cofactor>
</comment>
<evidence type="ECO:0008006" key="5">
    <source>
        <dbReference type="Google" id="ProtNLM"/>
    </source>
</evidence>
<keyword evidence="4" id="KW-1185">Reference proteome</keyword>
<sequence>MLAPIKHLLNKKRIILASGSPRRQELVKALGLNAELIPSTFEENLNPADFKDFSQFIEATALGKAEEVYNRLKNGDNPEELLVIAADTMVTMGSEIYGKPANPQEAVKMLTNLSGKCNRVFTGVVLKHSQGIRSFTETADVYFGHLTPEQIQDYVDSGDPLDKAGAYGINGPGGALISRIDGDFYCVMGLPMHRLCCELNKVFLGQE</sequence>
<name>A0A0L0BVG0_LUCCU</name>
<evidence type="ECO:0000256" key="2">
    <source>
        <dbReference type="ARBA" id="ARBA00022801"/>
    </source>
</evidence>
<dbReference type="Proteomes" id="UP000037069">
    <property type="component" value="Unassembled WGS sequence"/>
</dbReference>
<proteinExistence type="inferred from homology"/>
<keyword evidence="2" id="KW-0378">Hydrolase</keyword>
<dbReference type="PIRSF" id="PIRSF006305">
    <property type="entry name" value="Maf"/>
    <property type="match status" value="1"/>
</dbReference>
<evidence type="ECO:0000313" key="3">
    <source>
        <dbReference type="EMBL" id="KNC24050.1"/>
    </source>
</evidence>
<dbReference type="InterPro" id="IPR029001">
    <property type="entry name" value="ITPase-like_fam"/>
</dbReference>
<dbReference type="CDD" id="cd00555">
    <property type="entry name" value="Maf"/>
    <property type="match status" value="1"/>
</dbReference>
<dbReference type="Gene3D" id="3.90.950.10">
    <property type="match status" value="1"/>
</dbReference>
<evidence type="ECO:0000313" key="4">
    <source>
        <dbReference type="Proteomes" id="UP000037069"/>
    </source>
</evidence>
<dbReference type="PANTHER" id="PTHR43213:SF5">
    <property type="entry name" value="BIFUNCTIONAL DTTP_UTP PYROPHOSPHATASE_METHYLTRANSFERASE PROTEIN-RELATED"/>
    <property type="match status" value="1"/>
</dbReference>
<dbReference type="OrthoDB" id="10267058at2759"/>
<evidence type="ECO:0000256" key="1">
    <source>
        <dbReference type="ARBA" id="ARBA00001968"/>
    </source>
</evidence>
<dbReference type="AlphaFoldDB" id="A0A0L0BVG0"/>
<dbReference type="InterPro" id="IPR003697">
    <property type="entry name" value="Maf-like"/>
</dbReference>
<dbReference type="SUPFAM" id="SSF52972">
    <property type="entry name" value="ITPase-like"/>
    <property type="match status" value="1"/>
</dbReference>
<dbReference type="EMBL" id="JRES01001270">
    <property type="protein sequence ID" value="KNC24050.1"/>
    <property type="molecule type" value="Genomic_DNA"/>
</dbReference>
<comment type="caution">
    <text evidence="3">The sequence shown here is derived from an EMBL/GenBank/DDBJ whole genome shotgun (WGS) entry which is preliminary data.</text>
</comment>
<protein>
    <recommendedName>
        <fullName evidence="5">N-acetylserotonin O-methyltransferase-like protein</fullName>
    </recommendedName>
</protein>
<dbReference type="GO" id="GO:0047429">
    <property type="term" value="F:nucleoside triphosphate diphosphatase activity"/>
    <property type="evidence" value="ECO:0007669"/>
    <property type="project" value="InterPro"/>
</dbReference>